<accession>A0A109UGI2</accession>
<gene>
    <name evidence="3" type="ORF">AOC36_01370</name>
</gene>
<keyword evidence="4" id="KW-1185">Reference proteome</keyword>
<dbReference type="PANTHER" id="PTHR12526">
    <property type="entry name" value="GLYCOSYLTRANSFERASE"/>
    <property type="match status" value="1"/>
</dbReference>
<evidence type="ECO:0000259" key="2">
    <source>
        <dbReference type="Pfam" id="PF13439"/>
    </source>
</evidence>
<dbReference type="Pfam" id="PF00534">
    <property type="entry name" value="Glycos_transf_1"/>
    <property type="match status" value="1"/>
</dbReference>
<protein>
    <recommendedName>
        <fullName evidence="5">Glycosyl transferase family 1 domain-containing protein</fullName>
    </recommendedName>
</protein>
<dbReference type="OrthoDB" id="9762705at2"/>
<organism evidence="3 4">
    <name type="scientific">Erysipelothrix larvae</name>
    <dbReference type="NCBI Taxonomy" id="1514105"/>
    <lineage>
        <taxon>Bacteria</taxon>
        <taxon>Bacillati</taxon>
        <taxon>Bacillota</taxon>
        <taxon>Erysipelotrichia</taxon>
        <taxon>Erysipelotrichales</taxon>
        <taxon>Erysipelotrichaceae</taxon>
        <taxon>Erysipelothrix</taxon>
    </lineage>
</organism>
<dbReference type="KEGG" id="erl:AOC36_01370"/>
<proteinExistence type="predicted"/>
<sequence>MKVVILGVPKKVSSGVRTHVESLKHGLNAYNVETNMISSYPEGIYRCIVSLPHKILGFINKDLAFKWRYITREIYVKKALKEAVENGSDIIINIESVDWYGTVKQYLNNKNITVVLTVHSIYSEQIRAKGYSSSSISKIKEIEIEAYRNIEKVVAVSTFIEKYIKDQSNRNDIAMISNGLILDDIPVKKIEKQQDSILKCMFIGSLLKYKGVHIALEAIRILIDNDINVYFDIIGDGPEFNNLNTIVKDLGIEDNVKFLGVIPRNQANKKMIEYDIALVPSIPYGDNGEESFSYSCGEAMAAGLVVIASSIGGLTNIIQNGVNGYLVNYGDANEIAKVIMDNLSTIKEDETLRANARSTIEHRYSSESMAKKYIELFTR</sequence>
<dbReference type="RefSeq" id="WP_067630354.1">
    <property type="nucleotide sequence ID" value="NZ_CP013213.1"/>
</dbReference>
<dbReference type="InterPro" id="IPR028098">
    <property type="entry name" value="Glyco_trans_4-like_N"/>
</dbReference>
<evidence type="ECO:0000313" key="4">
    <source>
        <dbReference type="Proteomes" id="UP000063781"/>
    </source>
</evidence>
<name>A0A109UGI2_9FIRM</name>
<dbReference type="GO" id="GO:0016757">
    <property type="term" value="F:glycosyltransferase activity"/>
    <property type="evidence" value="ECO:0007669"/>
    <property type="project" value="InterPro"/>
</dbReference>
<dbReference type="SUPFAM" id="SSF53756">
    <property type="entry name" value="UDP-Glycosyltransferase/glycogen phosphorylase"/>
    <property type="match status" value="1"/>
</dbReference>
<feature type="domain" description="Glycosyl transferase family 1" evidence="1">
    <location>
        <begin position="200"/>
        <end position="358"/>
    </location>
</feature>
<dbReference type="AlphaFoldDB" id="A0A109UGI2"/>
<evidence type="ECO:0008006" key="5">
    <source>
        <dbReference type="Google" id="ProtNLM"/>
    </source>
</evidence>
<dbReference type="STRING" id="1514105.AOC36_01370"/>
<feature type="domain" description="Glycosyltransferase subfamily 4-like N-terminal" evidence="2">
    <location>
        <begin position="14"/>
        <end position="181"/>
    </location>
</feature>
<reference evidence="3 4" key="1">
    <citation type="submission" date="2015-10" db="EMBL/GenBank/DDBJ databases">
        <title>Erysipelothrix larvae sp. LV19 isolated from the larval gut of the rhinoceros beetle, Trypoxylus dichotomus.</title>
        <authorList>
            <person name="Lim S."/>
            <person name="Kim B.-C."/>
        </authorList>
    </citation>
    <scope>NUCLEOTIDE SEQUENCE [LARGE SCALE GENOMIC DNA]</scope>
    <source>
        <strain evidence="3 4">LV19</strain>
    </source>
</reference>
<dbReference type="PANTHER" id="PTHR12526:SF630">
    <property type="entry name" value="GLYCOSYLTRANSFERASE"/>
    <property type="match status" value="1"/>
</dbReference>
<dbReference type="Gene3D" id="3.40.50.2000">
    <property type="entry name" value="Glycogen Phosphorylase B"/>
    <property type="match status" value="2"/>
</dbReference>
<evidence type="ECO:0000313" key="3">
    <source>
        <dbReference type="EMBL" id="AMC92686.1"/>
    </source>
</evidence>
<dbReference type="EMBL" id="CP013213">
    <property type="protein sequence ID" value="AMC92686.1"/>
    <property type="molecule type" value="Genomic_DNA"/>
</dbReference>
<dbReference type="CDD" id="cd03801">
    <property type="entry name" value="GT4_PimA-like"/>
    <property type="match status" value="1"/>
</dbReference>
<evidence type="ECO:0000259" key="1">
    <source>
        <dbReference type="Pfam" id="PF00534"/>
    </source>
</evidence>
<dbReference type="Proteomes" id="UP000063781">
    <property type="component" value="Chromosome"/>
</dbReference>
<dbReference type="Pfam" id="PF13439">
    <property type="entry name" value="Glyco_transf_4"/>
    <property type="match status" value="1"/>
</dbReference>
<dbReference type="InterPro" id="IPR001296">
    <property type="entry name" value="Glyco_trans_1"/>
</dbReference>